<feature type="domain" description="Phosphatidic acid phosphatase type 2/haloperoxidase" evidence="2">
    <location>
        <begin position="97"/>
        <end position="210"/>
    </location>
</feature>
<dbReference type="PANTHER" id="PTHR14969">
    <property type="entry name" value="SPHINGOSINE-1-PHOSPHATE PHOSPHOHYDROLASE"/>
    <property type="match status" value="1"/>
</dbReference>
<feature type="transmembrane region" description="Helical" evidence="1">
    <location>
        <begin position="195"/>
        <end position="216"/>
    </location>
</feature>
<gene>
    <name evidence="3" type="ORF">MFMK1_003419</name>
</gene>
<dbReference type="Gene3D" id="1.20.144.10">
    <property type="entry name" value="Phosphatidic acid phosphatase type 2/haloperoxidase"/>
    <property type="match status" value="2"/>
</dbReference>
<evidence type="ECO:0000256" key="1">
    <source>
        <dbReference type="SAM" id="Phobius"/>
    </source>
</evidence>
<dbReference type="Pfam" id="PF01569">
    <property type="entry name" value="PAP2"/>
    <property type="match status" value="1"/>
</dbReference>
<reference evidence="3 4" key="1">
    <citation type="submission" date="2023-04" db="EMBL/GenBank/DDBJ databases">
        <authorList>
            <person name="Hsu D."/>
        </authorList>
    </citation>
    <scope>NUCLEOTIDE SEQUENCE [LARGE SCALE GENOMIC DNA]</scope>
    <source>
        <strain evidence="3 4">MK1</strain>
    </source>
</reference>
<dbReference type="EMBL" id="CP121694">
    <property type="protein sequence ID" value="WRO23556.1"/>
    <property type="molecule type" value="Genomic_DNA"/>
</dbReference>
<feature type="transmembrane region" description="Helical" evidence="1">
    <location>
        <begin position="12"/>
        <end position="30"/>
    </location>
</feature>
<feature type="transmembrane region" description="Helical" evidence="1">
    <location>
        <begin position="138"/>
        <end position="159"/>
    </location>
</feature>
<feature type="transmembrane region" description="Helical" evidence="1">
    <location>
        <begin position="98"/>
        <end position="118"/>
    </location>
</feature>
<protein>
    <submittedName>
        <fullName evidence="3">Phosphatase PAP2 family protein</fullName>
    </submittedName>
</protein>
<keyword evidence="1" id="KW-1133">Transmembrane helix</keyword>
<dbReference type="KEGG" id="dbc:MFMK1_003419"/>
<evidence type="ECO:0000259" key="2">
    <source>
        <dbReference type="SMART" id="SM00014"/>
    </source>
</evidence>
<dbReference type="InterPro" id="IPR000326">
    <property type="entry name" value="PAP2/HPO"/>
</dbReference>
<sequence length="231" mass="25396">MHYWKTPLGRLVIQLIIGLLAGIFLIKVFAEMAQGVLMNSLMNFDNVWGDFIRSFSDTRVTRSIIFVTDLGSATIEIPLFLMAAAYLAFRIKHTWETVILAVALAGGWLLNEALKAAFHRSRPGIKHLVEAGGYSFPSGHAMVSAAFYGMLGYIIWLNLKERTTYAWVILLLTAVLITAIGISRIYLGVHFPSDVIAGFAAGGAWLAACITALNGIRYYKGKRVHDGNEGT</sequence>
<name>A0AAU0UTD8_9FIRM</name>
<accession>A0AAU0UTD8</accession>
<keyword evidence="4" id="KW-1185">Reference proteome</keyword>
<feature type="transmembrane region" description="Helical" evidence="1">
    <location>
        <begin position="166"/>
        <end position="189"/>
    </location>
</feature>
<dbReference type="SUPFAM" id="SSF48317">
    <property type="entry name" value="Acid phosphatase/Vanadium-dependent haloperoxidase"/>
    <property type="match status" value="1"/>
</dbReference>
<dbReference type="RefSeq" id="WP_366922938.1">
    <property type="nucleotide sequence ID" value="NZ_CP121694.1"/>
</dbReference>
<feature type="transmembrane region" description="Helical" evidence="1">
    <location>
        <begin position="64"/>
        <end position="89"/>
    </location>
</feature>
<keyword evidence="1" id="KW-0812">Transmembrane</keyword>
<evidence type="ECO:0000313" key="4">
    <source>
        <dbReference type="Proteomes" id="UP001329915"/>
    </source>
</evidence>
<evidence type="ECO:0000313" key="3">
    <source>
        <dbReference type="EMBL" id="WRO23556.1"/>
    </source>
</evidence>
<dbReference type="AlphaFoldDB" id="A0AAU0UTD8"/>
<dbReference type="Proteomes" id="UP001329915">
    <property type="component" value="Chromosome"/>
</dbReference>
<dbReference type="InterPro" id="IPR036938">
    <property type="entry name" value="PAP2/HPO_sf"/>
</dbReference>
<organism evidence="3 4">
    <name type="scientific">Metallumcola ferriviriculae</name>
    <dbReference type="NCBI Taxonomy" id="3039180"/>
    <lineage>
        <taxon>Bacteria</taxon>
        <taxon>Bacillati</taxon>
        <taxon>Bacillota</taxon>
        <taxon>Clostridia</taxon>
        <taxon>Neomoorellales</taxon>
        <taxon>Desulfitibacteraceae</taxon>
        <taxon>Metallumcola</taxon>
    </lineage>
</organism>
<keyword evidence="1" id="KW-0472">Membrane</keyword>
<dbReference type="PANTHER" id="PTHR14969:SF13">
    <property type="entry name" value="AT30094P"/>
    <property type="match status" value="1"/>
</dbReference>
<dbReference type="CDD" id="cd03392">
    <property type="entry name" value="PAP2_like_2"/>
    <property type="match status" value="1"/>
</dbReference>
<dbReference type="SMART" id="SM00014">
    <property type="entry name" value="acidPPc"/>
    <property type="match status" value="1"/>
</dbReference>
<proteinExistence type="predicted"/>